<proteinExistence type="predicted"/>
<protein>
    <submittedName>
        <fullName evidence="2">Methyl-coenzyme M reductase I operon protein D</fullName>
    </submittedName>
</protein>
<dbReference type="PIRSF" id="PIRSF005636">
    <property type="entry name" value="McrD"/>
    <property type="match status" value="1"/>
</dbReference>
<name>A0A7G9YNF5_9EURY</name>
<reference evidence="2" key="1">
    <citation type="submission" date="2020-06" db="EMBL/GenBank/DDBJ databases">
        <title>Unique genomic features of the anaerobic methanotrophic archaea.</title>
        <authorList>
            <person name="Chadwick G.L."/>
            <person name="Skennerton C.T."/>
            <person name="Laso-Perez R."/>
            <person name="Leu A.O."/>
            <person name="Speth D.R."/>
            <person name="Yu H."/>
            <person name="Morgan-Lang C."/>
            <person name="Hatzenpichler R."/>
            <person name="Goudeau D."/>
            <person name="Malmstrom R."/>
            <person name="Brazelton W.J."/>
            <person name="Woyke T."/>
            <person name="Hallam S.J."/>
            <person name="Tyson G.W."/>
            <person name="Wegener G."/>
            <person name="Boetius A."/>
            <person name="Orphan V."/>
        </authorList>
    </citation>
    <scope>NUCLEOTIDE SEQUENCE</scope>
</reference>
<evidence type="ECO:0000256" key="1">
    <source>
        <dbReference type="ARBA" id="ARBA00022994"/>
    </source>
</evidence>
<gene>
    <name evidence="2" type="primary">mcrD</name>
    <name evidence="2" type="ORF">HIGBABBE_00012</name>
</gene>
<accession>A0A7G9YNF5</accession>
<keyword evidence="1" id="KW-0484">Methanogenesis</keyword>
<dbReference type="EMBL" id="MT631382">
    <property type="protein sequence ID" value="QNO49539.1"/>
    <property type="molecule type" value="Genomic_DNA"/>
</dbReference>
<dbReference type="InterPro" id="IPR003901">
    <property type="entry name" value="Me_CoM_Rdtase_D"/>
</dbReference>
<dbReference type="Pfam" id="PF02505">
    <property type="entry name" value="MCR_D"/>
    <property type="match status" value="1"/>
</dbReference>
<dbReference type="GO" id="GO:0015948">
    <property type="term" value="P:methanogenesis"/>
    <property type="evidence" value="ECO:0007669"/>
    <property type="project" value="UniProtKB-KW"/>
</dbReference>
<dbReference type="NCBIfam" id="TIGR03260">
    <property type="entry name" value="met_CoM_red_D"/>
    <property type="match status" value="1"/>
</dbReference>
<dbReference type="AlphaFoldDB" id="A0A7G9YNF5"/>
<sequence length="164" mass="18596">MVTTTDSDPVQYEIFPQRMLDPSSAQELLNRLEQIKGVTRVLVQGPRLPLTVPYGPGKGAPVDHPDREVIRVGDQVMELQVKVGRIRLESEHDVMEEIRALCEELFPFPFELKEGLFLRRKATVTDYAKYGPDETVEDKSIYGMTDPNMTPTAKICESCVDTRE</sequence>
<organism evidence="2">
    <name type="scientific">Candidatus Methanogaster sp. ANME-2c ERB4</name>
    <dbReference type="NCBI Taxonomy" id="2759911"/>
    <lineage>
        <taxon>Archaea</taxon>
        <taxon>Methanobacteriati</taxon>
        <taxon>Methanobacteriota</taxon>
        <taxon>Stenosarchaea group</taxon>
        <taxon>Methanomicrobia</taxon>
        <taxon>Methanosarcinales</taxon>
        <taxon>ANME-2 cluster</taxon>
        <taxon>Candidatus Methanogasteraceae</taxon>
        <taxon>Candidatus Methanogaster</taxon>
    </lineage>
</organism>
<evidence type="ECO:0000313" key="2">
    <source>
        <dbReference type="EMBL" id="QNO49539.1"/>
    </source>
</evidence>